<proteinExistence type="predicted"/>
<evidence type="ECO:0000313" key="1">
    <source>
        <dbReference type="EMBL" id="MBU8545812.1"/>
    </source>
</evidence>
<sequence length="111" mass="12415">MIEAGRYRSIDELVAAEKINASCVSRLPILDRQLPDGMTLPVLMAVSDQMGEKRRAFSNPGTYTTGFLGFAAPKARLRRDALAAAPIRALRPVNRPVRSYEPCVTARYWHR</sequence>
<dbReference type="Proteomes" id="UP000689967">
    <property type="component" value="Unassembled WGS sequence"/>
</dbReference>
<keyword evidence="2" id="KW-1185">Reference proteome</keyword>
<protein>
    <submittedName>
        <fullName evidence="1">Uncharacterized protein</fullName>
    </submittedName>
</protein>
<evidence type="ECO:0000313" key="2">
    <source>
        <dbReference type="Proteomes" id="UP000689967"/>
    </source>
</evidence>
<comment type="caution">
    <text evidence="1">The sequence shown here is derived from an EMBL/GenBank/DDBJ whole genome shotgun (WGS) entry which is preliminary data.</text>
</comment>
<name>A0ABS6HAR0_9PROT</name>
<gene>
    <name evidence="1" type="ORF">JJQ90_18965</name>
</gene>
<dbReference type="EMBL" id="JAERQM010000006">
    <property type="protein sequence ID" value="MBU8545812.1"/>
    <property type="molecule type" value="Genomic_DNA"/>
</dbReference>
<organism evidence="1 2">
    <name type="scientific">Falsiroseomonas oleicola</name>
    <dbReference type="NCBI Taxonomy" id="2801474"/>
    <lineage>
        <taxon>Bacteria</taxon>
        <taxon>Pseudomonadati</taxon>
        <taxon>Pseudomonadota</taxon>
        <taxon>Alphaproteobacteria</taxon>
        <taxon>Acetobacterales</taxon>
        <taxon>Roseomonadaceae</taxon>
        <taxon>Falsiroseomonas</taxon>
    </lineage>
</organism>
<reference evidence="1 2" key="1">
    <citation type="submission" date="2021-01" db="EMBL/GenBank/DDBJ databases">
        <title>Roseomonas sp. nov, a bacterium isolated from an oil production mixture in Yumen Oilfield.</title>
        <authorList>
            <person name="Wu D."/>
        </authorList>
    </citation>
    <scope>NUCLEOTIDE SEQUENCE [LARGE SCALE GENOMIC DNA]</scope>
    <source>
        <strain evidence="1 2">ROY-5-3</strain>
    </source>
</reference>
<dbReference type="RefSeq" id="WP_216877839.1">
    <property type="nucleotide sequence ID" value="NZ_JAERQM010000006.1"/>
</dbReference>
<accession>A0ABS6HAR0</accession>